<proteinExistence type="predicted"/>
<feature type="transmembrane region" description="Helical" evidence="5">
    <location>
        <begin position="14"/>
        <end position="33"/>
    </location>
</feature>
<organism evidence="7">
    <name type="scientific">Capitella teleta</name>
    <name type="common">Polychaete worm</name>
    <dbReference type="NCBI Taxonomy" id="283909"/>
    <lineage>
        <taxon>Eukaryota</taxon>
        <taxon>Metazoa</taxon>
        <taxon>Spiralia</taxon>
        <taxon>Lophotrochozoa</taxon>
        <taxon>Annelida</taxon>
        <taxon>Polychaeta</taxon>
        <taxon>Sedentaria</taxon>
        <taxon>Scolecida</taxon>
        <taxon>Capitellidae</taxon>
        <taxon>Capitella</taxon>
    </lineage>
</organism>
<name>R7VCL5_CAPTE</name>
<dbReference type="AlphaFoldDB" id="R7VCL5"/>
<dbReference type="GO" id="GO:0016020">
    <property type="term" value="C:membrane"/>
    <property type="evidence" value="ECO:0007669"/>
    <property type="project" value="UniProtKB-SubCell"/>
</dbReference>
<feature type="non-terminal residue" evidence="7">
    <location>
        <position position="1"/>
    </location>
</feature>
<dbReference type="PROSITE" id="PS50262">
    <property type="entry name" value="G_PROTEIN_RECEP_F1_2"/>
    <property type="match status" value="1"/>
</dbReference>
<dbReference type="Pfam" id="PF00001">
    <property type="entry name" value="7tm_1"/>
    <property type="match status" value="1"/>
</dbReference>
<reference evidence="7" key="1">
    <citation type="journal article" date="2013" name="Nature">
        <title>Insights into bilaterian evolution from three spiralian genomes.</title>
        <authorList>
            <person name="Simakov O."/>
            <person name="Marletaz F."/>
            <person name="Cho S.J."/>
            <person name="Edsinger-Gonzales E."/>
            <person name="Havlak P."/>
            <person name="Hellsten U."/>
            <person name="Kuo D.H."/>
            <person name="Larsson T."/>
            <person name="Lv J."/>
            <person name="Arendt D."/>
            <person name="Savage R."/>
            <person name="Osoegawa K."/>
            <person name="de Jong P."/>
            <person name="Grimwood J."/>
            <person name="Chapman J.A."/>
            <person name="Shapiro H."/>
            <person name="Aerts A."/>
            <person name="Otillar R.P."/>
            <person name="Terry A.Y."/>
            <person name="Boore J.L."/>
            <person name="Grigoriev I.V."/>
            <person name="Lindberg D.R."/>
            <person name="Seaver E.C."/>
            <person name="Weisblat D.A."/>
            <person name="Putnam N.H."/>
            <person name="Rokhsar D.S."/>
        </authorList>
    </citation>
    <scope>NUCLEOTIDE SEQUENCE</scope>
    <source>
        <strain evidence="7">I ESC-2004</strain>
    </source>
</reference>
<sequence length="65" mass="7438">LFCVIQFSTFSSQFSLVLIALDRLVSIFLPLRYTLIVTSRVKNSVICLAWMCAFGLVIQIFITYN</sequence>
<dbReference type="OrthoDB" id="6102451at2759"/>
<dbReference type="GO" id="GO:0004930">
    <property type="term" value="F:G protein-coupled receptor activity"/>
    <property type="evidence" value="ECO:0007669"/>
    <property type="project" value="InterPro"/>
</dbReference>
<feature type="non-terminal residue" evidence="7">
    <location>
        <position position="65"/>
    </location>
</feature>
<evidence type="ECO:0000256" key="3">
    <source>
        <dbReference type="ARBA" id="ARBA00022989"/>
    </source>
</evidence>
<evidence type="ECO:0000256" key="4">
    <source>
        <dbReference type="ARBA" id="ARBA00023136"/>
    </source>
</evidence>
<feature type="transmembrane region" description="Helical" evidence="5">
    <location>
        <begin position="45"/>
        <end position="64"/>
    </location>
</feature>
<dbReference type="HOGENOM" id="CLU_2856233_0_0_1"/>
<evidence type="ECO:0000259" key="6">
    <source>
        <dbReference type="PROSITE" id="PS50262"/>
    </source>
</evidence>
<evidence type="ECO:0000256" key="2">
    <source>
        <dbReference type="ARBA" id="ARBA00022692"/>
    </source>
</evidence>
<comment type="subcellular location">
    <subcellularLocation>
        <location evidence="1">Membrane</location>
    </subcellularLocation>
</comment>
<keyword evidence="4 5" id="KW-0472">Membrane</keyword>
<dbReference type="InterPro" id="IPR017452">
    <property type="entry name" value="GPCR_Rhodpsn_7TM"/>
</dbReference>
<evidence type="ECO:0000256" key="5">
    <source>
        <dbReference type="SAM" id="Phobius"/>
    </source>
</evidence>
<accession>R7VCL5</accession>
<dbReference type="InterPro" id="IPR000276">
    <property type="entry name" value="GPCR_Rhodpsn"/>
</dbReference>
<dbReference type="Gene3D" id="1.20.1070.10">
    <property type="entry name" value="Rhodopsin 7-helix transmembrane proteins"/>
    <property type="match status" value="1"/>
</dbReference>
<gene>
    <name evidence="7" type="ORF">CAPTEDRAFT_58674</name>
</gene>
<feature type="domain" description="G-protein coupled receptors family 1 profile" evidence="6">
    <location>
        <begin position="1"/>
        <end position="65"/>
    </location>
</feature>
<keyword evidence="2 5" id="KW-0812">Transmembrane</keyword>
<dbReference type="EMBL" id="KB294813">
    <property type="protein sequence ID" value="ELU14051.1"/>
    <property type="molecule type" value="Genomic_DNA"/>
</dbReference>
<dbReference type="SUPFAM" id="SSF81321">
    <property type="entry name" value="Family A G protein-coupled receptor-like"/>
    <property type="match status" value="1"/>
</dbReference>
<protein>
    <recommendedName>
        <fullName evidence="6">G-protein coupled receptors family 1 profile domain-containing protein</fullName>
    </recommendedName>
</protein>
<keyword evidence="3 5" id="KW-1133">Transmembrane helix</keyword>
<evidence type="ECO:0000313" key="7">
    <source>
        <dbReference type="EMBL" id="ELU14051.1"/>
    </source>
</evidence>
<evidence type="ECO:0000256" key="1">
    <source>
        <dbReference type="ARBA" id="ARBA00004370"/>
    </source>
</evidence>